<dbReference type="PANTHER" id="PTHR22891">
    <property type="entry name" value="EUKARYOTIC TRANSLATION INITIATION FACTOR 2C"/>
    <property type="match status" value="1"/>
</dbReference>
<evidence type="ECO:0000313" key="5">
    <source>
        <dbReference type="EMBL" id="KAJ4810696.1"/>
    </source>
</evidence>
<protein>
    <submittedName>
        <fullName evidence="5">Argonaute family protein</fullName>
    </submittedName>
</protein>
<dbReference type="InterPro" id="IPR003100">
    <property type="entry name" value="PAZ_dom"/>
</dbReference>
<gene>
    <name evidence="5" type="ORF">LUZ62_023262</name>
</gene>
<feature type="region of interest" description="Disordered" evidence="1">
    <location>
        <begin position="88"/>
        <end position="119"/>
    </location>
</feature>
<dbReference type="AlphaFoldDB" id="A0AAV8H3I6"/>
<dbReference type="GO" id="GO:0003723">
    <property type="term" value="F:RNA binding"/>
    <property type="evidence" value="ECO:0007669"/>
    <property type="project" value="InterPro"/>
</dbReference>
<keyword evidence="2" id="KW-0472">Membrane</keyword>
<dbReference type="CDD" id="cd02846">
    <property type="entry name" value="PAZ_argonaute_like"/>
    <property type="match status" value="1"/>
</dbReference>
<sequence>MGEERERERERGDASGQRGCIAIENVLLKYEDGSLVKGKGIRRKVVERMKQTQGSELAKKNLAYDGEKTLLALRPLPQKKNQFAVVLDDIPSGRNRRGSPSGSPGGDSPEGSDRKRLRKPYNTKTFTVELIFGKRMPMSAITQSMKGHEFENSQENSQEAVRVLDIILHQQSAAHYARVVHWFVSPSSTTTQTVSLTWEMVSWDVANRMLKNLRIRIHPSNQEYKIVGLSDLPYRDQTFMLKQRNGNGQSIEVTVSQYFKDKNTTLRGIVIIILVSMLANLGVPHFIRLSYATDIFTVLHQGRTHCRGPPSVSTTILISCYVNVVFSYRGGWSSFTAPKLKTGNGDFIPRDGRWNFNNKWAVVNFSAQCCEISQDLIKCGNMKKIDEPLKVFEERHNMQGAPPNVRVERMLEQVFNNLARGPLFLLRLLPKRKTSDLYGAGTSDFNHYSVLLKYEVDRDVDGKGIETLFEALADESTTMIVKPGLMVDFPLVNWSVNHPNQIDWQNVKYWWLRVLVLVIWFR</sequence>
<dbReference type="Gene3D" id="3.40.50.2300">
    <property type="match status" value="1"/>
</dbReference>
<feature type="domain" description="PAZ" evidence="3">
    <location>
        <begin position="206"/>
        <end position="267"/>
    </location>
</feature>
<keyword evidence="2" id="KW-1133">Transmembrane helix</keyword>
<evidence type="ECO:0000256" key="2">
    <source>
        <dbReference type="SAM" id="Phobius"/>
    </source>
</evidence>
<evidence type="ECO:0000259" key="4">
    <source>
        <dbReference type="Pfam" id="PF16486"/>
    </source>
</evidence>
<feature type="domain" description="Protein argonaute N-terminal" evidence="4">
    <location>
        <begin position="29"/>
        <end position="168"/>
    </location>
</feature>
<accession>A0AAV8H3I6</accession>
<dbReference type="InterPro" id="IPR036085">
    <property type="entry name" value="PAZ_dom_sf"/>
</dbReference>
<dbReference type="EMBL" id="JAMFTS010000001">
    <property type="protein sequence ID" value="KAJ4810696.1"/>
    <property type="molecule type" value="Genomic_DNA"/>
</dbReference>
<evidence type="ECO:0000313" key="6">
    <source>
        <dbReference type="Proteomes" id="UP001140206"/>
    </source>
</evidence>
<proteinExistence type="predicted"/>
<comment type="caution">
    <text evidence="5">The sequence shown here is derived from an EMBL/GenBank/DDBJ whole genome shotgun (WGS) entry which is preliminary data.</text>
</comment>
<name>A0AAV8H3I6_9POAL</name>
<dbReference type="Gene3D" id="2.170.260.10">
    <property type="entry name" value="paz domain"/>
    <property type="match status" value="1"/>
</dbReference>
<keyword evidence="2" id="KW-0812">Transmembrane</keyword>
<evidence type="ECO:0000256" key="1">
    <source>
        <dbReference type="SAM" id="MobiDB-lite"/>
    </source>
</evidence>
<feature type="compositionally biased region" description="Low complexity" evidence="1">
    <location>
        <begin position="98"/>
        <end position="109"/>
    </location>
</feature>
<dbReference type="Proteomes" id="UP001140206">
    <property type="component" value="Chromosome 1"/>
</dbReference>
<dbReference type="Pfam" id="PF16486">
    <property type="entry name" value="ArgoN"/>
    <property type="match status" value="1"/>
</dbReference>
<dbReference type="InterPro" id="IPR032474">
    <property type="entry name" value="Argonaute_N"/>
</dbReference>
<feature type="transmembrane region" description="Helical" evidence="2">
    <location>
        <begin position="266"/>
        <end position="287"/>
    </location>
</feature>
<reference evidence="5" key="1">
    <citation type="submission" date="2022-08" db="EMBL/GenBank/DDBJ databases">
        <authorList>
            <person name="Marques A."/>
        </authorList>
    </citation>
    <scope>NUCLEOTIDE SEQUENCE</scope>
    <source>
        <strain evidence="5">RhyPub2mFocal</strain>
        <tissue evidence="5">Leaves</tissue>
    </source>
</reference>
<evidence type="ECO:0000259" key="3">
    <source>
        <dbReference type="Pfam" id="PF02170"/>
    </source>
</evidence>
<dbReference type="Pfam" id="PF02170">
    <property type="entry name" value="PAZ"/>
    <property type="match status" value="1"/>
</dbReference>
<keyword evidence="6" id="KW-1185">Reference proteome</keyword>
<organism evidence="5 6">
    <name type="scientific">Rhynchospora pubera</name>
    <dbReference type="NCBI Taxonomy" id="906938"/>
    <lineage>
        <taxon>Eukaryota</taxon>
        <taxon>Viridiplantae</taxon>
        <taxon>Streptophyta</taxon>
        <taxon>Embryophyta</taxon>
        <taxon>Tracheophyta</taxon>
        <taxon>Spermatophyta</taxon>
        <taxon>Magnoliopsida</taxon>
        <taxon>Liliopsida</taxon>
        <taxon>Poales</taxon>
        <taxon>Cyperaceae</taxon>
        <taxon>Cyperoideae</taxon>
        <taxon>Rhynchosporeae</taxon>
        <taxon>Rhynchospora</taxon>
    </lineage>
</organism>
<dbReference type="SUPFAM" id="SSF101690">
    <property type="entry name" value="PAZ domain"/>
    <property type="match status" value="1"/>
</dbReference>